<dbReference type="Gene3D" id="3.40.50.300">
    <property type="entry name" value="P-loop containing nucleotide triphosphate hydrolases"/>
    <property type="match status" value="1"/>
</dbReference>
<evidence type="ECO:0000313" key="2">
    <source>
        <dbReference type="EMBL" id="CAJ2499915.1"/>
    </source>
</evidence>
<feature type="transmembrane region" description="Helical" evidence="1">
    <location>
        <begin position="238"/>
        <end position="261"/>
    </location>
</feature>
<dbReference type="EMBL" id="CAUWAG010000003">
    <property type="protein sequence ID" value="CAJ2499915.1"/>
    <property type="molecule type" value="Genomic_DNA"/>
</dbReference>
<protein>
    <submittedName>
        <fullName evidence="2">Uu.00g027680.m01.CDS01</fullName>
    </submittedName>
</protein>
<evidence type="ECO:0000256" key="1">
    <source>
        <dbReference type="SAM" id="Phobius"/>
    </source>
</evidence>
<dbReference type="PANTHER" id="PTHR36978:SF4">
    <property type="entry name" value="P-LOOP CONTAINING NUCLEOSIDE TRIPHOSPHATE HYDROLASE PROTEIN"/>
    <property type="match status" value="1"/>
</dbReference>
<keyword evidence="3" id="KW-1185">Reference proteome</keyword>
<keyword evidence="1" id="KW-0812">Transmembrane</keyword>
<proteinExistence type="predicted"/>
<keyword evidence="1" id="KW-0472">Membrane</keyword>
<dbReference type="PANTHER" id="PTHR36978">
    <property type="entry name" value="P-LOOP CONTAINING NUCLEOTIDE TRIPHOSPHATE HYDROLASE"/>
    <property type="match status" value="1"/>
</dbReference>
<comment type="caution">
    <text evidence="2">The sequence shown here is derived from an EMBL/GenBank/DDBJ whole genome shotgun (WGS) entry which is preliminary data.</text>
</comment>
<accession>A0AAI8V8S7</accession>
<name>A0AAI8V8S7_9PEZI</name>
<evidence type="ECO:0000313" key="3">
    <source>
        <dbReference type="Proteomes" id="UP001295740"/>
    </source>
</evidence>
<dbReference type="Pfam" id="PF17784">
    <property type="entry name" value="Sulfotransfer_4"/>
    <property type="match status" value="1"/>
</dbReference>
<reference evidence="2" key="1">
    <citation type="submission" date="2023-10" db="EMBL/GenBank/DDBJ databases">
        <authorList>
            <person name="Hackl T."/>
        </authorList>
    </citation>
    <scope>NUCLEOTIDE SEQUENCE</scope>
</reference>
<dbReference type="InterPro" id="IPR040632">
    <property type="entry name" value="Sulfotransfer_4"/>
</dbReference>
<keyword evidence="1" id="KW-1133">Transmembrane helix</keyword>
<sequence>MADATGQKPDPGLKITTASFFRIGTQSMAEAYRILGYRAHHGLDDIIGNPWATLEQAADAKWPRDKRPIPPLTRQEWDAAWGSFDAVTDLASPFALNLAKVYSEAKVVIVQRDFDSWWPSFKSENLDRFFNPTTAILNFIATYVFRIRSGPALRKMYFGFFGASSVQGIEANARTAYNKHFRELHESIPPEKSLEYEMGSDREPLCAFLGREIPNVEFPHSNAREQHAKKGRSNMRRFMVFFLSNTILWMFAVVLGVWLLYRVPT</sequence>
<organism evidence="2 3">
    <name type="scientific">Anthostomella pinea</name>
    <dbReference type="NCBI Taxonomy" id="933095"/>
    <lineage>
        <taxon>Eukaryota</taxon>
        <taxon>Fungi</taxon>
        <taxon>Dikarya</taxon>
        <taxon>Ascomycota</taxon>
        <taxon>Pezizomycotina</taxon>
        <taxon>Sordariomycetes</taxon>
        <taxon>Xylariomycetidae</taxon>
        <taxon>Xylariales</taxon>
        <taxon>Xylariaceae</taxon>
        <taxon>Anthostomella</taxon>
    </lineage>
</organism>
<dbReference type="AlphaFoldDB" id="A0AAI8V8S7"/>
<gene>
    <name evidence="2" type="ORF">KHLLAP_LOCUS383</name>
</gene>
<dbReference type="Proteomes" id="UP001295740">
    <property type="component" value="Unassembled WGS sequence"/>
</dbReference>
<dbReference type="InterPro" id="IPR027417">
    <property type="entry name" value="P-loop_NTPase"/>
</dbReference>